<comment type="caution">
    <text evidence="1">The sequence shown here is derived from an EMBL/GenBank/DDBJ whole genome shotgun (WGS) entry which is preliminary data.</text>
</comment>
<protein>
    <submittedName>
        <fullName evidence="1">Uncharacterized protein</fullName>
    </submittedName>
</protein>
<evidence type="ECO:0000313" key="2">
    <source>
        <dbReference type="Proteomes" id="UP001178507"/>
    </source>
</evidence>
<dbReference type="EMBL" id="CAUJNA010003324">
    <property type="protein sequence ID" value="CAJ1399114.1"/>
    <property type="molecule type" value="Genomic_DNA"/>
</dbReference>
<dbReference type="Proteomes" id="UP001178507">
    <property type="component" value="Unassembled WGS sequence"/>
</dbReference>
<gene>
    <name evidence="1" type="ORF">EVOR1521_LOCUS22707</name>
</gene>
<proteinExistence type="predicted"/>
<reference evidence="1" key="1">
    <citation type="submission" date="2023-08" db="EMBL/GenBank/DDBJ databases">
        <authorList>
            <person name="Chen Y."/>
            <person name="Shah S."/>
            <person name="Dougan E. K."/>
            <person name="Thang M."/>
            <person name="Chan C."/>
        </authorList>
    </citation>
    <scope>NUCLEOTIDE SEQUENCE</scope>
</reference>
<sequence>MELFPAPENPLRRAGPSGRGNSFLLVAPHAVAELEGVGPFIQGWPGNRLEVAEEMDEWHDHGSGEAFEAACAQLATPGFRPVLPRGLLDLNRGWRGRSEAAESLFGKGALSSWALQRLKPGAPEALETWYRACLEQIREASAECRGFVEIHSYGDLGSTYDMQNGGRPLRRSEAAVVLSTPWATQRPVGLARLLPGDLRGTPKELQRFLDLSLERHGFQLGPSPYPLQGPWALSTRFLAARWFHWLKEQGHLPAETAEHLALLAWKDEQDAEMEAVAMGTVPEHGNFRGVRDLALKMGEWSHAAGQLGEVFARSGCFTLVVEMRCDLVKHAEKLGAAVAEALRQYVDGTCEQA</sequence>
<dbReference type="AlphaFoldDB" id="A0AA36J5X8"/>
<organism evidence="1 2">
    <name type="scientific">Effrenium voratum</name>
    <dbReference type="NCBI Taxonomy" id="2562239"/>
    <lineage>
        <taxon>Eukaryota</taxon>
        <taxon>Sar</taxon>
        <taxon>Alveolata</taxon>
        <taxon>Dinophyceae</taxon>
        <taxon>Suessiales</taxon>
        <taxon>Symbiodiniaceae</taxon>
        <taxon>Effrenium</taxon>
    </lineage>
</organism>
<evidence type="ECO:0000313" key="1">
    <source>
        <dbReference type="EMBL" id="CAJ1399114.1"/>
    </source>
</evidence>
<accession>A0AA36J5X8</accession>
<name>A0AA36J5X8_9DINO</name>
<keyword evidence="2" id="KW-1185">Reference proteome</keyword>